<dbReference type="RefSeq" id="WP_262841700.1">
    <property type="nucleotide sequence ID" value="NZ_JANZYP010000006.1"/>
</dbReference>
<reference evidence="2" key="1">
    <citation type="journal article" date="2019" name="Int. J. Syst. Evol. Microbiol.">
        <title>The Global Catalogue of Microorganisms (GCM) 10K type strain sequencing project: providing services to taxonomists for standard genome sequencing and annotation.</title>
        <authorList>
            <consortium name="The Broad Institute Genomics Platform"/>
            <consortium name="The Broad Institute Genome Sequencing Center for Infectious Disease"/>
            <person name="Wu L."/>
            <person name="Ma J."/>
        </authorList>
    </citation>
    <scope>NUCLEOTIDE SEQUENCE [LARGE SCALE GENOMIC DNA]</scope>
    <source>
        <strain evidence="2">CCUG 49560</strain>
    </source>
</reference>
<dbReference type="InterPro" id="IPR045592">
    <property type="entry name" value="DUF6461"/>
</dbReference>
<gene>
    <name evidence="1" type="ORF">ACFO8L_08195</name>
</gene>
<evidence type="ECO:0000313" key="1">
    <source>
        <dbReference type="EMBL" id="MFC4586049.1"/>
    </source>
</evidence>
<name>A0ABV9ED96_9ACTN</name>
<comment type="caution">
    <text evidence="1">The sequence shown here is derived from an EMBL/GenBank/DDBJ whole genome shotgun (WGS) entry which is preliminary data.</text>
</comment>
<dbReference type="EMBL" id="JBHSFN010000004">
    <property type="protein sequence ID" value="MFC4586049.1"/>
    <property type="molecule type" value="Genomic_DNA"/>
</dbReference>
<sequence>MGGVTAADYAWFREEPGESLCRSGGCLTFVRDMSPEEAFHRLGVTPEPAGRGVVPDPTDGPGHLISAYPAIGGTVLLEGGGYAGTLAEVTRRLSAGTAMAAVSLGTASGLEFLFAADGQAVTGFRPDEPHERWGRDPDRLLGHMRDLGMPVDGDDDGFDPLGAALALAERATGVRVTRAHLTVRPLTGSAEHLY</sequence>
<accession>A0ABV9ED96</accession>
<dbReference type="Proteomes" id="UP001595891">
    <property type="component" value="Unassembled WGS sequence"/>
</dbReference>
<organism evidence="1 2">
    <name type="scientific">Sphaerisporangium corydalis</name>
    <dbReference type="NCBI Taxonomy" id="1441875"/>
    <lineage>
        <taxon>Bacteria</taxon>
        <taxon>Bacillati</taxon>
        <taxon>Actinomycetota</taxon>
        <taxon>Actinomycetes</taxon>
        <taxon>Streptosporangiales</taxon>
        <taxon>Streptosporangiaceae</taxon>
        <taxon>Sphaerisporangium</taxon>
    </lineage>
</organism>
<evidence type="ECO:0000313" key="2">
    <source>
        <dbReference type="Proteomes" id="UP001595891"/>
    </source>
</evidence>
<dbReference type="Pfam" id="PF20062">
    <property type="entry name" value="DUF6461"/>
    <property type="match status" value="1"/>
</dbReference>
<keyword evidence="2" id="KW-1185">Reference proteome</keyword>
<protein>
    <submittedName>
        <fullName evidence="1">DUF6461 domain-containing protein</fullName>
    </submittedName>
</protein>
<proteinExistence type="predicted"/>